<name>A0A7C4D163_9CREN</name>
<proteinExistence type="predicted"/>
<sequence>MKTIAVDEETWRKLRELKDRMGYQSFNELINELIKRWHMNVARENIERISIDVDPEEATAFFRQIKRKQGTNR</sequence>
<reference evidence="1" key="1">
    <citation type="journal article" date="2020" name="mSystems">
        <title>Genome- and Community-Level Interaction Insights into Carbon Utilization and Element Cycling Functions of Hydrothermarchaeota in Hydrothermal Sediment.</title>
        <authorList>
            <person name="Zhou Z."/>
            <person name="Liu Y."/>
            <person name="Xu W."/>
            <person name="Pan J."/>
            <person name="Luo Z.H."/>
            <person name="Li M."/>
        </authorList>
    </citation>
    <scope>NUCLEOTIDE SEQUENCE [LARGE SCALE GENOMIC DNA]</scope>
    <source>
        <strain evidence="1">SpSt-658</strain>
    </source>
</reference>
<organism evidence="1">
    <name type="scientific">Ignisphaera aggregans</name>
    <dbReference type="NCBI Taxonomy" id="334771"/>
    <lineage>
        <taxon>Archaea</taxon>
        <taxon>Thermoproteota</taxon>
        <taxon>Thermoprotei</taxon>
        <taxon>Desulfurococcales</taxon>
        <taxon>Desulfurococcaceae</taxon>
        <taxon>Ignisphaera</taxon>
    </lineage>
</organism>
<gene>
    <name evidence="1" type="ORF">ENU31_03040</name>
</gene>
<evidence type="ECO:0000313" key="1">
    <source>
        <dbReference type="EMBL" id="HGM07368.1"/>
    </source>
</evidence>
<dbReference type="GO" id="GO:0006355">
    <property type="term" value="P:regulation of DNA-templated transcription"/>
    <property type="evidence" value="ECO:0007669"/>
    <property type="project" value="InterPro"/>
</dbReference>
<dbReference type="AlphaFoldDB" id="A0A7C4D163"/>
<protein>
    <submittedName>
        <fullName evidence="1">Ribbon-helix-helix protein, CopG family</fullName>
    </submittedName>
</protein>
<accession>A0A7C4D163</accession>
<comment type="caution">
    <text evidence="1">The sequence shown here is derived from an EMBL/GenBank/DDBJ whole genome shotgun (WGS) entry which is preliminary data.</text>
</comment>
<dbReference type="EMBL" id="DTCA01000096">
    <property type="protein sequence ID" value="HGM07368.1"/>
    <property type="molecule type" value="Genomic_DNA"/>
</dbReference>